<evidence type="ECO:0000256" key="1">
    <source>
        <dbReference type="ARBA" id="ARBA00004192"/>
    </source>
</evidence>
<evidence type="ECO:0000256" key="7">
    <source>
        <dbReference type="ARBA" id="ARBA00022741"/>
    </source>
</evidence>
<keyword evidence="6" id="KW-0808">Transferase</keyword>
<evidence type="ECO:0000313" key="15">
    <source>
        <dbReference type="Proteomes" id="UP000604080"/>
    </source>
</evidence>
<evidence type="ECO:0000256" key="9">
    <source>
        <dbReference type="ARBA" id="ARBA00022840"/>
    </source>
</evidence>
<dbReference type="PANTHER" id="PTHR22984">
    <property type="entry name" value="SERINE/THREONINE-PROTEIN KINASE PIM"/>
    <property type="match status" value="1"/>
</dbReference>
<organism evidence="14 15">
    <name type="scientific">Dryoscopus gambensis</name>
    <dbReference type="NCBI Taxonomy" id="85069"/>
    <lineage>
        <taxon>Eukaryota</taxon>
        <taxon>Metazoa</taxon>
        <taxon>Chordata</taxon>
        <taxon>Craniata</taxon>
        <taxon>Vertebrata</taxon>
        <taxon>Euteleostomi</taxon>
        <taxon>Archelosauria</taxon>
        <taxon>Archosauria</taxon>
        <taxon>Dinosauria</taxon>
        <taxon>Saurischia</taxon>
        <taxon>Theropoda</taxon>
        <taxon>Coelurosauria</taxon>
        <taxon>Aves</taxon>
        <taxon>Neognathae</taxon>
        <taxon>Neoaves</taxon>
        <taxon>Telluraves</taxon>
        <taxon>Australaves</taxon>
        <taxon>Passeriformes</taxon>
        <taxon>Corvoidea</taxon>
        <taxon>Malaconotidae</taxon>
        <taxon>Dryoscopus</taxon>
    </lineage>
</organism>
<protein>
    <recommendedName>
        <fullName evidence="4">Serine/threonine-protein kinase 1</fullName>
        <ecNumber evidence="3">2.7.11.1</ecNumber>
    </recommendedName>
</protein>
<evidence type="ECO:0000256" key="11">
    <source>
        <dbReference type="ARBA" id="ARBA00047899"/>
    </source>
</evidence>
<dbReference type="Pfam" id="PF00069">
    <property type="entry name" value="Pkinase"/>
    <property type="match status" value="1"/>
</dbReference>
<evidence type="ECO:0000256" key="8">
    <source>
        <dbReference type="ARBA" id="ARBA00022777"/>
    </source>
</evidence>
<evidence type="ECO:0000313" key="14">
    <source>
        <dbReference type="EMBL" id="NWI81980.1"/>
    </source>
</evidence>
<keyword evidence="15" id="KW-1185">Reference proteome</keyword>
<comment type="caution">
    <text evidence="14">The sequence shown here is derived from an EMBL/GenBank/DDBJ whole genome shotgun (WGS) entry which is preliminary data.</text>
</comment>
<dbReference type="EC" id="2.7.11.1" evidence="3"/>
<dbReference type="InterPro" id="IPR051138">
    <property type="entry name" value="PIM_Ser/Thr_kinase"/>
</dbReference>
<dbReference type="PROSITE" id="PS00108">
    <property type="entry name" value="PROTEIN_KINASE_ST"/>
    <property type="match status" value="1"/>
</dbReference>
<comment type="catalytic activity">
    <reaction evidence="12">
        <text>L-seryl-[protein] + ATP = O-phospho-L-seryl-[protein] + ADP + H(+)</text>
        <dbReference type="Rhea" id="RHEA:17989"/>
        <dbReference type="Rhea" id="RHEA-COMP:9863"/>
        <dbReference type="Rhea" id="RHEA-COMP:11604"/>
        <dbReference type="ChEBI" id="CHEBI:15378"/>
        <dbReference type="ChEBI" id="CHEBI:29999"/>
        <dbReference type="ChEBI" id="CHEBI:30616"/>
        <dbReference type="ChEBI" id="CHEBI:83421"/>
        <dbReference type="ChEBI" id="CHEBI:456216"/>
        <dbReference type="EC" id="2.7.11.1"/>
    </reaction>
</comment>
<dbReference type="PROSITE" id="PS50011">
    <property type="entry name" value="PROTEIN_KINASE_DOM"/>
    <property type="match status" value="1"/>
</dbReference>
<evidence type="ECO:0000256" key="3">
    <source>
        <dbReference type="ARBA" id="ARBA00012513"/>
    </source>
</evidence>
<dbReference type="InterPro" id="IPR011009">
    <property type="entry name" value="Kinase-like_dom_sf"/>
</dbReference>
<evidence type="ECO:0000256" key="5">
    <source>
        <dbReference type="ARBA" id="ARBA00022527"/>
    </source>
</evidence>
<feature type="non-terminal residue" evidence="14">
    <location>
        <position position="129"/>
    </location>
</feature>
<keyword evidence="10" id="KW-1035">Host cytoplasm</keyword>
<evidence type="ECO:0000256" key="6">
    <source>
        <dbReference type="ARBA" id="ARBA00022679"/>
    </source>
</evidence>
<dbReference type="InterPro" id="IPR008271">
    <property type="entry name" value="Ser/Thr_kinase_AS"/>
</dbReference>
<dbReference type="GO" id="GO:0005524">
    <property type="term" value="F:ATP binding"/>
    <property type="evidence" value="ECO:0007669"/>
    <property type="project" value="UniProtKB-KW"/>
</dbReference>
<keyword evidence="7" id="KW-0547">Nucleotide-binding</keyword>
<reference evidence="14" key="1">
    <citation type="submission" date="2019-10" db="EMBL/GenBank/DDBJ databases">
        <title>Bird 10,000 Genomes (B10K) Project - Family phase.</title>
        <authorList>
            <person name="Zhang G."/>
        </authorList>
    </citation>
    <scope>NUCLEOTIDE SEQUENCE</scope>
    <source>
        <strain evidence="14">B10K-DU-002-56</strain>
        <tissue evidence="14">Muscle</tissue>
    </source>
</reference>
<sequence>VAIKCVPRARVWHWGKLPSGARASLEIVLLARVSPRCAGVIRLLEWVELPNSFLLVLEHPERCQELFDFIMAPGFVPEEVARELFHQVLEDMRHCTSCGVLHWDIKPENIVLKLATGQLKLITFGCAAF</sequence>
<dbReference type="GO" id="GO:0005737">
    <property type="term" value="C:cytoplasm"/>
    <property type="evidence" value="ECO:0007669"/>
    <property type="project" value="TreeGrafter"/>
</dbReference>
<evidence type="ECO:0000256" key="12">
    <source>
        <dbReference type="ARBA" id="ARBA00048679"/>
    </source>
</evidence>
<dbReference type="GO" id="GO:0004674">
    <property type="term" value="F:protein serine/threonine kinase activity"/>
    <property type="evidence" value="ECO:0007669"/>
    <property type="project" value="UniProtKB-KW"/>
</dbReference>
<dbReference type="Proteomes" id="UP000604080">
    <property type="component" value="Unassembled WGS sequence"/>
</dbReference>
<dbReference type="EMBL" id="WEIT01034123">
    <property type="protein sequence ID" value="NWI81980.1"/>
    <property type="molecule type" value="Genomic_DNA"/>
</dbReference>
<evidence type="ECO:0000256" key="4">
    <source>
        <dbReference type="ARBA" id="ARBA00016885"/>
    </source>
</evidence>
<feature type="non-terminal residue" evidence="14">
    <location>
        <position position="1"/>
    </location>
</feature>
<dbReference type="SUPFAM" id="SSF56112">
    <property type="entry name" value="Protein kinase-like (PK-like)"/>
    <property type="match status" value="1"/>
</dbReference>
<comment type="similarity">
    <text evidence="2">Belongs to the protein kinase superfamily. CAMK Ser/Thr protein kinase family. PIM subfamily.</text>
</comment>
<dbReference type="InterPro" id="IPR000719">
    <property type="entry name" value="Prot_kinase_dom"/>
</dbReference>
<keyword evidence="5" id="KW-0723">Serine/threonine-protein kinase</keyword>
<dbReference type="PANTHER" id="PTHR22984:SF25">
    <property type="entry name" value="PROTEIN KINASE DOMAIN-CONTAINING PROTEIN"/>
    <property type="match status" value="1"/>
</dbReference>
<dbReference type="Gene3D" id="3.30.200.20">
    <property type="entry name" value="Phosphorylase Kinase, domain 1"/>
    <property type="match status" value="1"/>
</dbReference>
<gene>
    <name evidence="14" type="primary">Pim1_4</name>
    <name evidence="14" type="ORF">DRYGAM_R09831</name>
</gene>
<proteinExistence type="inferred from homology"/>
<dbReference type="Gene3D" id="1.10.510.10">
    <property type="entry name" value="Transferase(Phosphotransferase) domain 1"/>
    <property type="match status" value="1"/>
</dbReference>
<evidence type="ECO:0000256" key="10">
    <source>
        <dbReference type="ARBA" id="ARBA00023200"/>
    </source>
</evidence>
<dbReference type="AlphaFoldDB" id="A0A851ELP5"/>
<comment type="catalytic activity">
    <reaction evidence="11">
        <text>L-threonyl-[protein] + ATP = O-phospho-L-threonyl-[protein] + ADP + H(+)</text>
        <dbReference type="Rhea" id="RHEA:46608"/>
        <dbReference type="Rhea" id="RHEA-COMP:11060"/>
        <dbReference type="Rhea" id="RHEA-COMP:11605"/>
        <dbReference type="ChEBI" id="CHEBI:15378"/>
        <dbReference type="ChEBI" id="CHEBI:30013"/>
        <dbReference type="ChEBI" id="CHEBI:30616"/>
        <dbReference type="ChEBI" id="CHEBI:61977"/>
        <dbReference type="ChEBI" id="CHEBI:456216"/>
        <dbReference type="EC" id="2.7.11.1"/>
    </reaction>
</comment>
<comment type="subcellular location">
    <subcellularLocation>
        <location evidence="1">Host cytoplasm</location>
    </subcellularLocation>
</comment>
<keyword evidence="9" id="KW-0067">ATP-binding</keyword>
<evidence type="ECO:0000259" key="13">
    <source>
        <dbReference type="PROSITE" id="PS50011"/>
    </source>
</evidence>
<keyword evidence="8 14" id="KW-0418">Kinase</keyword>
<name>A0A851ELP5_9CORV</name>
<feature type="domain" description="Protein kinase" evidence="13">
    <location>
        <begin position="1"/>
        <end position="129"/>
    </location>
</feature>
<evidence type="ECO:0000256" key="2">
    <source>
        <dbReference type="ARBA" id="ARBA00005505"/>
    </source>
</evidence>
<accession>A0A851ELP5</accession>